<dbReference type="Pfam" id="PF04389">
    <property type="entry name" value="Peptidase_M28"/>
    <property type="match status" value="1"/>
</dbReference>
<evidence type="ECO:0000259" key="11">
    <source>
        <dbReference type="Pfam" id="PF02225"/>
    </source>
</evidence>
<dbReference type="Gene3D" id="3.40.630.10">
    <property type="entry name" value="Zn peptidases"/>
    <property type="match status" value="1"/>
</dbReference>
<sequence length="708" mass="77014">MKKVAEFDFWGLPLKQKGTLIFALICTFVTLCTIVNWIHLQLPRGTPFYHRSFLSTASNVTISAYLRTLTRQPHLAGTPPSLSTANFVLSQFQSFGLETSTARFQALLSYPLHSSLSLHFPNGTAVGLPLAEPGSSAVVPPYHAYSPSGSVTSTAVFANYGREEDYEALIKLGVDVAGSVVVVRKGDDLSRGAVVRVAQRVGAAAVLIYAEDDRTVKSGVERGTVIEGVGDPQSPGWAVDADNGGEILGLDDPEVSGRFPRIPSLPLSLECAEKILGKIGGPPLPAEWRESLRSRIPGVGPGPAVLKLTYQGDKKIATIQNVFAIIRGSKEPDRYVLLGNHRDAWTYGAVDPNSGTAALLDIARRYSLIMRMGWKPRRTIILCSWDAEEFGMMGSTEWVERNIVNVGSKSVAYLNVDCAVQGPGLFARSTPQLDDLLVEITKKVKDPDTTGATVYKTWTEANKGINIERLSGVDSDYSPFLQYAGIPSVDIYYGRDFPVYHTAYDTYDWMAKNGDPTFQRHVSASGIWGLLALHLADDPIIPFNYVSYAIQLQGYVDVLSKLLSGSISLHPLSSSIQALHSAAKEVQAKAAELRSPVSIEEDAVFMRRAVNDQLMLAERGFLDADGLQGRKWFKHLVSLKLATVLSLEHLILSYLSTQVRSGPYSALNYQSCQILVAVVCVEVSQALMGCRFTALMVTTAVSSASFPG</sequence>
<dbReference type="InterPro" id="IPR003137">
    <property type="entry name" value="PA_domain"/>
</dbReference>
<comment type="catalytic activity">
    <reaction evidence="7">
        <text>Release of an unsubstituted, C-terminal glutamyl residue, typically from Ac-Asp-Glu or folylpoly-gamma-glutamates.</text>
        <dbReference type="EC" id="3.4.17.21"/>
    </reaction>
</comment>
<dbReference type="InterPro" id="IPR007484">
    <property type="entry name" value="Peptidase_M28"/>
</dbReference>
<dbReference type="Pfam" id="PF04253">
    <property type="entry name" value="TFR_dimer"/>
    <property type="match status" value="1"/>
</dbReference>
<comment type="similarity">
    <text evidence="1">Belongs to the peptidase M28 family. M28B subfamily.</text>
</comment>
<accession>A0AAN7R8I8</accession>
<dbReference type="InterPro" id="IPR007365">
    <property type="entry name" value="TFR-like_dimer_dom"/>
</dbReference>
<evidence type="ECO:0000256" key="10">
    <source>
        <dbReference type="SAM" id="Phobius"/>
    </source>
</evidence>
<feature type="domain" description="PA" evidence="11">
    <location>
        <begin position="152"/>
        <end position="222"/>
    </location>
</feature>
<dbReference type="InterPro" id="IPR036757">
    <property type="entry name" value="TFR-like_dimer_dom_sf"/>
</dbReference>
<evidence type="ECO:0000256" key="2">
    <source>
        <dbReference type="ARBA" id="ARBA00022692"/>
    </source>
</evidence>
<evidence type="ECO:0000256" key="4">
    <source>
        <dbReference type="ARBA" id="ARBA00022989"/>
    </source>
</evidence>
<feature type="domain" description="Peptidase M28" evidence="13">
    <location>
        <begin position="321"/>
        <end position="515"/>
    </location>
</feature>
<keyword evidence="2 10" id="KW-0812">Transmembrane</keyword>
<evidence type="ECO:0000313" key="14">
    <source>
        <dbReference type="EMBL" id="KAK4793682.1"/>
    </source>
</evidence>
<evidence type="ECO:0000256" key="9">
    <source>
        <dbReference type="ARBA" id="ARBA00066561"/>
    </source>
</evidence>
<comment type="subcellular location">
    <subcellularLocation>
        <location evidence="8">Endomembrane system</location>
        <topology evidence="8">Single-pass type II membrane protein</topology>
    </subcellularLocation>
</comment>
<dbReference type="Proteomes" id="UP001346149">
    <property type="component" value="Unassembled WGS sequence"/>
</dbReference>
<keyword evidence="5 10" id="KW-0472">Membrane</keyword>
<evidence type="ECO:0000259" key="13">
    <source>
        <dbReference type="Pfam" id="PF04389"/>
    </source>
</evidence>
<feature type="domain" description="Transferrin receptor-like dimerisation" evidence="12">
    <location>
        <begin position="567"/>
        <end position="637"/>
    </location>
</feature>
<dbReference type="Gene3D" id="1.20.930.40">
    <property type="entry name" value="Transferrin receptor-like, dimerisation domain"/>
    <property type="match status" value="1"/>
</dbReference>
<evidence type="ECO:0000256" key="1">
    <source>
        <dbReference type="ARBA" id="ARBA00005634"/>
    </source>
</evidence>
<name>A0AAN7R8I8_TRANT</name>
<evidence type="ECO:0000256" key="3">
    <source>
        <dbReference type="ARBA" id="ARBA00022968"/>
    </source>
</evidence>
<evidence type="ECO:0000256" key="6">
    <source>
        <dbReference type="ARBA" id="ARBA00023180"/>
    </source>
</evidence>
<dbReference type="FunFam" id="3.40.630.10:FF:000164">
    <property type="entry name" value="Os01g0740650 protein"/>
    <property type="match status" value="1"/>
</dbReference>
<dbReference type="AlphaFoldDB" id="A0AAN7R8I8"/>
<dbReference type="SUPFAM" id="SSF52025">
    <property type="entry name" value="PA domain"/>
    <property type="match status" value="1"/>
</dbReference>
<dbReference type="InterPro" id="IPR039373">
    <property type="entry name" value="Peptidase_M28B"/>
</dbReference>
<keyword evidence="4 10" id="KW-1133">Transmembrane helix</keyword>
<keyword evidence="15" id="KW-1185">Reference proteome</keyword>
<feature type="transmembrane region" description="Helical" evidence="10">
    <location>
        <begin position="20"/>
        <end position="40"/>
    </location>
</feature>
<comment type="caution">
    <text evidence="14">The sequence shown here is derived from an EMBL/GenBank/DDBJ whole genome shotgun (WGS) entry which is preliminary data.</text>
</comment>
<organism evidence="14 15">
    <name type="scientific">Trapa natans</name>
    <name type="common">Water chestnut</name>
    <dbReference type="NCBI Taxonomy" id="22666"/>
    <lineage>
        <taxon>Eukaryota</taxon>
        <taxon>Viridiplantae</taxon>
        <taxon>Streptophyta</taxon>
        <taxon>Embryophyta</taxon>
        <taxon>Tracheophyta</taxon>
        <taxon>Spermatophyta</taxon>
        <taxon>Magnoliopsida</taxon>
        <taxon>eudicotyledons</taxon>
        <taxon>Gunneridae</taxon>
        <taxon>Pentapetalae</taxon>
        <taxon>rosids</taxon>
        <taxon>malvids</taxon>
        <taxon>Myrtales</taxon>
        <taxon>Lythraceae</taxon>
        <taxon>Trapa</taxon>
    </lineage>
</organism>
<evidence type="ECO:0000259" key="12">
    <source>
        <dbReference type="Pfam" id="PF04253"/>
    </source>
</evidence>
<evidence type="ECO:0000313" key="15">
    <source>
        <dbReference type="Proteomes" id="UP001346149"/>
    </source>
</evidence>
<keyword evidence="3" id="KW-0735">Signal-anchor</keyword>
<dbReference type="PANTHER" id="PTHR10404">
    <property type="entry name" value="N-ACETYLATED-ALPHA-LINKED ACIDIC DIPEPTIDASE"/>
    <property type="match status" value="1"/>
</dbReference>
<dbReference type="EMBL" id="JAXQNO010000008">
    <property type="protein sequence ID" value="KAK4793682.1"/>
    <property type="molecule type" value="Genomic_DNA"/>
</dbReference>
<gene>
    <name evidence="14" type="ORF">SAY86_024117</name>
</gene>
<dbReference type="SUPFAM" id="SSF47672">
    <property type="entry name" value="Transferrin receptor-like dimerisation domain"/>
    <property type="match status" value="1"/>
</dbReference>
<dbReference type="Pfam" id="PF02225">
    <property type="entry name" value="PA"/>
    <property type="match status" value="1"/>
</dbReference>
<reference evidence="14 15" key="1">
    <citation type="journal article" date="2023" name="Hortic Res">
        <title>Pangenome of water caltrop reveals structural variations and asymmetric subgenome divergence after allopolyploidization.</title>
        <authorList>
            <person name="Zhang X."/>
            <person name="Chen Y."/>
            <person name="Wang L."/>
            <person name="Yuan Y."/>
            <person name="Fang M."/>
            <person name="Shi L."/>
            <person name="Lu R."/>
            <person name="Comes H.P."/>
            <person name="Ma Y."/>
            <person name="Chen Y."/>
            <person name="Huang G."/>
            <person name="Zhou Y."/>
            <person name="Zheng Z."/>
            <person name="Qiu Y."/>
        </authorList>
    </citation>
    <scope>NUCLEOTIDE SEQUENCE [LARGE SCALE GENOMIC DNA]</scope>
    <source>
        <strain evidence="14">F231</strain>
    </source>
</reference>
<dbReference type="Gene3D" id="3.50.30.30">
    <property type="match status" value="1"/>
</dbReference>
<dbReference type="CDD" id="cd08022">
    <property type="entry name" value="M28_PSMA_like"/>
    <property type="match status" value="1"/>
</dbReference>
<dbReference type="GO" id="GO:0004181">
    <property type="term" value="F:metallocarboxypeptidase activity"/>
    <property type="evidence" value="ECO:0007669"/>
    <property type="project" value="UniProtKB-EC"/>
</dbReference>
<evidence type="ECO:0000256" key="5">
    <source>
        <dbReference type="ARBA" id="ARBA00023136"/>
    </source>
</evidence>
<proteinExistence type="inferred from homology"/>
<dbReference type="SUPFAM" id="SSF53187">
    <property type="entry name" value="Zn-dependent exopeptidases"/>
    <property type="match status" value="1"/>
</dbReference>
<dbReference type="EC" id="3.4.17.21" evidence="9"/>
<dbReference type="InterPro" id="IPR046450">
    <property type="entry name" value="PA_dom_sf"/>
</dbReference>
<dbReference type="GO" id="GO:0012505">
    <property type="term" value="C:endomembrane system"/>
    <property type="evidence" value="ECO:0007669"/>
    <property type="project" value="UniProtKB-SubCell"/>
</dbReference>
<dbReference type="PANTHER" id="PTHR10404:SF75">
    <property type="entry name" value="GLUTAMATE CARBOXYPEPTIDASE AMP1-RELATED"/>
    <property type="match status" value="1"/>
</dbReference>
<evidence type="ECO:0000256" key="8">
    <source>
        <dbReference type="ARBA" id="ARBA00060399"/>
    </source>
</evidence>
<protein>
    <recommendedName>
        <fullName evidence="9">glutamate carboxypeptidase II</fullName>
        <ecNumber evidence="9">3.4.17.21</ecNumber>
    </recommendedName>
</protein>
<evidence type="ECO:0000256" key="7">
    <source>
        <dbReference type="ARBA" id="ARBA00052003"/>
    </source>
</evidence>
<keyword evidence="6" id="KW-0325">Glycoprotein</keyword>